<dbReference type="PhylomeDB" id="D6WA46"/>
<keyword evidence="1" id="KW-0812">Transmembrane</keyword>
<reference evidence="2 3" key="1">
    <citation type="journal article" date="2008" name="Nature">
        <title>The genome of the model beetle and pest Tribolium castaneum.</title>
        <authorList>
            <consortium name="Tribolium Genome Sequencing Consortium"/>
            <person name="Richards S."/>
            <person name="Gibbs R.A."/>
            <person name="Weinstock G.M."/>
            <person name="Brown S.J."/>
            <person name="Denell R."/>
            <person name="Beeman R.W."/>
            <person name="Gibbs R."/>
            <person name="Beeman R.W."/>
            <person name="Brown S.J."/>
            <person name="Bucher G."/>
            <person name="Friedrich M."/>
            <person name="Grimmelikhuijzen C.J."/>
            <person name="Klingler M."/>
            <person name="Lorenzen M."/>
            <person name="Richards S."/>
            <person name="Roth S."/>
            <person name="Schroder R."/>
            <person name="Tautz D."/>
            <person name="Zdobnov E.M."/>
            <person name="Muzny D."/>
            <person name="Gibbs R.A."/>
            <person name="Weinstock G.M."/>
            <person name="Attaway T."/>
            <person name="Bell S."/>
            <person name="Buhay C.J."/>
            <person name="Chandrabose M.N."/>
            <person name="Chavez D."/>
            <person name="Clerk-Blankenburg K.P."/>
            <person name="Cree A."/>
            <person name="Dao M."/>
            <person name="Davis C."/>
            <person name="Chacko J."/>
            <person name="Dinh H."/>
            <person name="Dugan-Rocha S."/>
            <person name="Fowler G."/>
            <person name="Garner T.T."/>
            <person name="Garnes J."/>
            <person name="Gnirke A."/>
            <person name="Hawes A."/>
            <person name="Hernandez J."/>
            <person name="Hines S."/>
            <person name="Holder M."/>
            <person name="Hume J."/>
            <person name="Jhangiani S.N."/>
            <person name="Joshi V."/>
            <person name="Khan Z.M."/>
            <person name="Jackson L."/>
            <person name="Kovar C."/>
            <person name="Kowis A."/>
            <person name="Lee S."/>
            <person name="Lewis L.R."/>
            <person name="Margolis J."/>
            <person name="Morgan M."/>
            <person name="Nazareth L.V."/>
            <person name="Nguyen N."/>
            <person name="Okwuonu G."/>
            <person name="Parker D."/>
            <person name="Richards S."/>
            <person name="Ruiz S.J."/>
            <person name="Santibanez J."/>
            <person name="Savard J."/>
            <person name="Scherer S.E."/>
            <person name="Schneider B."/>
            <person name="Sodergren E."/>
            <person name="Tautz D."/>
            <person name="Vattahil S."/>
            <person name="Villasana D."/>
            <person name="White C.S."/>
            <person name="Wright R."/>
            <person name="Park Y."/>
            <person name="Beeman R.W."/>
            <person name="Lord J."/>
            <person name="Oppert B."/>
            <person name="Lorenzen M."/>
            <person name="Brown S."/>
            <person name="Wang L."/>
            <person name="Savard J."/>
            <person name="Tautz D."/>
            <person name="Richards S."/>
            <person name="Weinstock G."/>
            <person name="Gibbs R.A."/>
            <person name="Liu Y."/>
            <person name="Worley K."/>
            <person name="Weinstock G."/>
            <person name="Elsik C.G."/>
            <person name="Reese J.T."/>
            <person name="Elhaik E."/>
            <person name="Landan G."/>
            <person name="Graur D."/>
            <person name="Arensburger P."/>
            <person name="Atkinson P."/>
            <person name="Beeman R.W."/>
            <person name="Beidler J."/>
            <person name="Brown S.J."/>
            <person name="Demuth J.P."/>
            <person name="Drury D.W."/>
            <person name="Du Y.Z."/>
            <person name="Fujiwara H."/>
            <person name="Lorenzen M."/>
            <person name="Maselli V."/>
            <person name="Osanai M."/>
            <person name="Park Y."/>
            <person name="Robertson H.M."/>
            <person name="Tu Z."/>
            <person name="Wang J.J."/>
            <person name="Wang S."/>
            <person name="Richards S."/>
            <person name="Song H."/>
            <person name="Zhang L."/>
            <person name="Sodergren E."/>
            <person name="Werner D."/>
            <person name="Stanke M."/>
            <person name="Morgenstern B."/>
            <person name="Solovyev V."/>
            <person name="Kosarev P."/>
            <person name="Brown G."/>
            <person name="Chen H.C."/>
            <person name="Ermolaeva O."/>
            <person name="Hlavina W."/>
            <person name="Kapustin Y."/>
            <person name="Kiryutin B."/>
            <person name="Kitts P."/>
            <person name="Maglott D."/>
            <person name="Pruitt K."/>
            <person name="Sapojnikov V."/>
            <person name="Souvorov A."/>
            <person name="Mackey A.J."/>
            <person name="Waterhouse R.M."/>
            <person name="Wyder S."/>
            <person name="Zdobnov E.M."/>
            <person name="Zdobnov E.M."/>
            <person name="Wyder S."/>
            <person name="Kriventseva E.V."/>
            <person name="Kadowaki T."/>
            <person name="Bork P."/>
            <person name="Aranda M."/>
            <person name="Bao R."/>
            <person name="Beermann A."/>
            <person name="Berns N."/>
            <person name="Bolognesi R."/>
            <person name="Bonneton F."/>
            <person name="Bopp D."/>
            <person name="Brown S.J."/>
            <person name="Bucher G."/>
            <person name="Butts T."/>
            <person name="Chaumot A."/>
            <person name="Denell R.E."/>
            <person name="Ferrier D.E."/>
            <person name="Friedrich M."/>
            <person name="Gordon C.M."/>
            <person name="Jindra M."/>
            <person name="Klingler M."/>
            <person name="Lan Q."/>
            <person name="Lattorff H.M."/>
            <person name="Laudet V."/>
            <person name="von Levetsow C."/>
            <person name="Liu Z."/>
            <person name="Lutz R."/>
            <person name="Lynch J.A."/>
            <person name="da Fonseca R.N."/>
            <person name="Posnien N."/>
            <person name="Reuter R."/>
            <person name="Roth S."/>
            <person name="Savard J."/>
            <person name="Schinko J.B."/>
            <person name="Schmitt C."/>
            <person name="Schoppmeier M."/>
            <person name="Schroder R."/>
            <person name="Shippy T.D."/>
            <person name="Simonnet F."/>
            <person name="Marques-Souza H."/>
            <person name="Tautz D."/>
            <person name="Tomoyasu Y."/>
            <person name="Trauner J."/>
            <person name="Van der Zee M."/>
            <person name="Vervoort M."/>
            <person name="Wittkopp N."/>
            <person name="Wimmer E.A."/>
            <person name="Yang X."/>
            <person name="Jones A.K."/>
            <person name="Sattelle D.B."/>
            <person name="Ebert P.R."/>
            <person name="Nelson D."/>
            <person name="Scott J.G."/>
            <person name="Beeman R.W."/>
            <person name="Muthukrishnan S."/>
            <person name="Kramer K.J."/>
            <person name="Arakane Y."/>
            <person name="Beeman R.W."/>
            <person name="Zhu Q."/>
            <person name="Hogenkamp D."/>
            <person name="Dixit R."/>
            <person name="Oppert B."/>
            <person name="Jiang H."/>
            <person name="Zou Z."/>
            <person name="Marshall J."/>
            <person name="Elpidina E."/>
            <person name="Vinokurov K."/>
            <person name="Oppert C."/>
            <person name="Zou Z."/>
            <person name="Evans J."/>
            <person name="Lu Z."/>
            <person name="Zhao P."/>
            <person name="Sumathipala N."/>
            <person name="Altincicek B."/>
            <person name="Vilcinskas A."/>
            <person name="Williams M."/>
            <person name="Hultmark D."/>
            <person name="Hetru C."/>
            <person name="Jiang H."/>
            <person name="Grimmelikhuijzen C.J."/>
            <person name="Hauser F."/>
            <person name="Cazzamali G."/>
            <person name="Williamson M."/>
            <person name="Park Y."/>
            <person name="Li B."/>
            <person name="Tanaka Y."/>
            <person name="Predel R."/>
            <person name="Neupert S."/>
            <person name="Schachtner J."/>
            <person name="Verleyen P."/>
            <person name="Raible F."/>
            <person name="Bork P."/>
            <person name="Friedrich M."/>
            <person name="Walden K.K."/>
            <person name="Robertson H.M."/>
            <person name="Angeli S."/>
            <person name="Foret S."/>
            <person name="Bucher G."/>
            <person name="Schuetz S."/>
            <person name="Maleszka R."/>
            <person name="Wimmer E.A."/>
            <person name="Beeman R.W."/>
            <person name="Lorenzen M."/>
            <person name="Tomoyasu Y."/>
            <person name="Miller S.C."/>
            <person name="Grossmann D."/>
            <person name="Bucher G."/>
        </authorList>
    </citation>
    <scope>NUCLEOTIDE SEQUENCE [LARGE SCALE GENOMIC DNA]</scope>
    <source>
        <strain evidence="2 3">Georgia GA2</strain>
    </source>
</reference>
<evidence type="ECO:0000313" key="2">
    <source>
        <dbReference type="EMBL" id="EEZ98585.1"/>
    </source>
</evidence>
<keyword evidence="1" id="KW-0472">Membrane</keyword>
<gene>
    <name evidence="2" type="primary">AUGUSTUS-3.0.2_01099</name>
    <name evidence="2" type="ORF">TcasGA2_TC001099</name>
</gene>
<reference evidence="2 3" key="2">
    <citation type="journal article" date="2010" name="Nucleic Acids Res.">
        <title>BeetleBase in 2010: revisions to provide comprehensive genomic information for Tribolium castaneum.</title>
        <authorList>
            <person name="Kim H.S."/>
            <person name="Murphy T."/>
            <person name="Xia J."/>
            <person name="Caragea D."/>
            <person name="Park Y."/>
            <person name="Beeman R.W."/>
            <person name="Lorenzen M.D."/>
            <person name="Butcher S."/>
            <person name="Manak J.R."/>
            <person name="Brown S.J."/>
        </authorList>
    </citation>
    <scope>GENOME REANNOTATION</scope>
    <source>
        <strain evidence="2 3">Georgia GA2</strain>
    </source>
</reference>
<sequence>MTKISEISRNSSASLSDDDEETRVRKFAKHMLKSSLFIGTFLEKRLVEPLNSYRDVIKICDDEHDLIANLKAVRKRCLKHFTKNVWIGITEPKTIGAPAGYNLWVSLDEEVFGSFWYKIKNVEFFHNEVRVKLEVVRPVREKTPVHNITPTQIFEDVSQKNLGELGAKFQEFFKDQLRNLFTETLTWPNIKQATIFMVLLLSTLITFLIHTIKYLLDYLLKLLRETQGLIRVCTPIIVNFMTLISNTICGFYSLLAVLWRNRSPPINQLHISPYDVPYYRSNMRALPYQAGDFQRYRKSRGSSVKITPLD</sequence>
<feature type="transmembrane region" description="Helical" evidence="1">
    <location>
        <begin position="195"/>
        <end position="216"/>
    </location>
</feature>
<accession>D6WA46</accession>
<name>D6WA46_TRICA</name>
<proteinExistence type="predicted"/>
<dbReference type="KEGG" id="tca:656577"/>
<evidence type="ECO:0000313" key="3">
    <source>
        <dbReference type="Proteomes" id="UP000007266"/>
    </source>
</evidence>
<dbReference type="EMBL" id="KQ971312">
    <property type="protein sequence ID" value="EEZ98585.1"/>
    <property type="molecule type" value="Genomic_DNA"/>
</dbReference>
<evidence type="ECO:0000256" key="1">
    <source>
        <dbReference type="SAM" id="Phobius"/>
    </source>
</evidence>
<keyword evidence="3" id="KW-1185">Reference proteome</keyword>
<dbReference type="HOGENOM" id="CLU_898141_0_0_1"/>
<dbReference type="eggNOG" id="ENOG502S3YA">
    <property type="taxonomic scope" value="Eukaryota"/>
</dbReference>
<organism evidence="2 3">
    <name type="scientific">Tribolium castaneum</name>
    <name type="common">Red flour beetle</name>
    <dbReference type="NCBI Taxonomy" id="7070"/>
    <lineage>
        <taxon>Eukaryota</taxon>
        <taxon>Metazoa</taxon>
        <taxon>Ecdysozoa</taxon>
        <taxon>Arthropoda</taxon>
        <taxon>Hexapoda</taxon>
        <taxon>Insecta</taxon>
        <taxon>Pterygota</taxon>
        <taxon>Neoptera</taxon>
        <taxon>Endopterygota</taxon>
        <taxon>Coleoptera</taxon>
        <taxon>Polyphaga</taxon>
        <taxon>Cucujiformia</taxon>
        <taxon>Tenebrionidae</taxon>
        <taxon>Tenebrionidae incertae sedis</taxon>
        <taxon>Tribolium</taxon>
    </lineage>
</organism>
<keyword evidence="1" id="KW-1133">Transmembrane helix</keyword>
<feature type="transmembrane region" description="Helical" evidence="1">
    <location>
        <begin position="236"/>
        <end position="259"/>
    </location>
</feature>
<dbReference type="OrthoDB" id="6362496at2759"/>
<dbReference type="OMA" id="ERCFVEQ"/>
<dbReference type="Proteomes" id="UP000007266">
    <property type="component" value="Linkage group 2"/>
</dbReference>
<protein>
    <submittedName>
        <fullName evidence="2">Uncharacterized protein</fullName>
    </submittedName>
</protein>
<dbReference type="AlphaFoldDB" id="D6WA46"/>